<evidence type="ECO:0000313" key="2">
    <source>
        <dbReference type="EMBL" id="KXZ41457.1"/>
    </source>
</evidence>
<evidence type="ECO:0000256" key="1">
    <source>
        <dbReference type="SAM" id="MobiDB-lite"/>
    </source>
</evidence>
<dbReference type="Pfam" id="PF13424">
    <property type="entry name" value="TPR_12"/>
    <property type="match status" value="3"/>
</dbReference>
<dbReference type="InterPro" id="IPR019734">
    <property type="entry name" value="TPR_rpt"/>
</dbReference>
<reference evidence="3" key="1">
    <citation type="journal article" date="2016" name="Nat. Commun.">
        <title>The Gonium pectorale genome demonstrates co-option of cell cycle regulation during the evolution of multicellularity.</title>
        <authorList>
            <person name="Hanschen E.R."/>
            <person name="Marriage T.N."/>
            <person name="Ferris P.J."/>
            <person name="Hamaji T."/>
            <person name="Toyoda A."/>
            <person name="Fujiyama A."/>
            <person name="Neme R."/>
            <person name="Noguchi H."/>
            <person name="Minakuchi Y."/>
            <person name="Suzuki M."/>
            <person name="Kawai-Toyooka H."/>
            <person name="Smith D.R."/>
            <person name="Sparks H."/>
            <person name="Anderson J."/>
            <person name="Bakaric R."/>
            <person name="Luria V."/>
            <person name="Karger A."/>
            <person name="Kirschner M.W."/>
            <person name="Durand P.M."/>
            <person name="Michod R.E."/>
            <person name="Nozaki H."/>
            <person name="Olson B.J."/>
        </authorList>
    </citation>
    <scope>NUCLEOTIDE SEQUENCE [LARGE SCALE GENOMIC DNA]</scope>
    <source>
        <strain evidence="3">NIES-2863</strain>
    </source>
</reference>
<feature type="region of interest" description="Disordered" evidence="1">
    <location>
        <begin position="339"/>
        <end position="367"/>
    </location>
</feature>
<dbReference type="PANTHER" id="PTHR46082:SF6">
    <property type="entry name" value="AAA+ ATPASE DOMAIN-CONTAINING PROTEIN-RELATED"/>
    <property type="match status" value="1"/>
</dbReference>
<dbReference type="EMBL" id="LSYV01000454">
    <property type="protein sequence ID" value="KXZ41457.1"/>
    <property type="molecule type" value="Genomic_DNA"/>
</dbReference>
<dbReference type="InterPro" id="IPR053137">
    <property type="entry name" value="NLR-like"/>
</dbReference>
<dbReference type="SUPFAM" id="SSF48452">
    <property type="entry name" value="TPR-like"/>
    <property type="match status" value="4"/>
</dbReference>
<keyword evidence="3" id="KW-1185">Reference proteome</keyword>
<dbReference type="Gene3D" id="1.25.40.10">
    <property type="entry name" value="Tetratricopeptide repeat domain"/>
    <property type="match status" value="5"/>
</dbReference>
<feature type="region of interest" description="Disordered" evidence="1">
    <location>
        <begin position="1028"/>
        <end position="1113"/>
    </location>
</feature>
<dbReference type="OrthoDB" id="549701at2759"/>
<dbReference type="GO" id="GO:0042802">
    <property type="term" value="F:identical protein binding"/>
    <property type="evidence" value="ECO:0007669"/>
    <property type="project" value="InterPro"/>
</dbReference>
<feature type="region of interest" description="Disordered" evidence="1">
    <location>
        <begin position="673"/>
        <end position="702"/>
    </location>
</feature>
<evidence type="ECO:0008006" key="4">
    <source>
        <dbReference type="Google" id="ProtNLM"/>
    </source>
</evidence>
<evidence type="ECO:0000313" key="3">
    <source>
        <dbReference type="Proteomes" id="UP000075714"/>
    </source>
</evidence>
<protein>
    <recommendedName>
        <fullName evidence="4">MalT-like TPR region domain-containing protein</fullName>
    </recommendedName>
</protein>
<feature type="compositionally biased region" description="Gly residues" evidence="1">
    <location>
        <begin position="679"/>
        <end position="702"/>
    </location>
</feature>
<dbReference type="STRING" id="33097.A0A150FV29"/>
<dbReference type="Pfam" id="PF07721">
    <property type="entry name" value="TPR_4"/>
    <property type="match status" value="2"/>
</dbReference>
<dbReference type="AlphaFoldDB" id="A0A150FV29"/>
<organism evidence="2 3">
    <name type="scientific">Gonium pectorale</name>
    <name type="common">Green alga</name>
    <dbReference type="NCBI Taxonomy" id="33097"/>
    <lineage>
        <taxon>Eukaryota</taxon>
        <taxon>Viridiplantae</taxon>
        <taxon>Chlorophyta</taxon>
        <taxon>core chlorophytes</taxon>
        <taxon>Chlorophyceae</taxon>
        <taxon>CS clade</taxon>
        <taxon>Chlamydomonadales</taxon>
        <taxon>Volvocaceae</taxon>
        <taxon>Gonium</taxon>
    </lineage>
</organism>
<name>A0A150FV29_GONPE</name>
<proteinExistence type="predicted"/>
<dbReference type="InterPro" id="IPR011990">
    <property type="entry name" value="TPR-like_helical_dom_sf"/>
</dbReference>
<feature type="compositionally biased region" description="Low complexity" evidence="1">
    <location>
        <begin position="340"/>
        <end position="356"/>
    </location>
</feature>
<feature type="region of interest" description="Disordered" evidence="1">
    <location>
        <begin position="17"/>
        <end position="44"/>
    </location>
</feature>
<dbReference type="InterPro" id="IPR011717">
    <property type="entry name" value="TPR-4"/>
</dbReference>
<accession>A0A150FV29</accession>
<dbReference type="SMART" id="SM00028">
    <property type="entry name" value="TPR"/>
    <property type="match status" value="9"/>
</dbReference>
<gene>
    <name evidence="2" type="ORF">GPECTOR_457g361</name>
</gene>
<sequence>MLDMLVQHFEPERQAQRWRQRRRRVDAAEAAAEAGQEERPPPPPLALGEIFVWLDVFALNQHPATSGQQGPDLASLREVVAAAEETLLVLDQEARPLSRVWCLYEAWLAGRAPRGTSAGADGGGEGGRSGGLEMTGNGKLRLLSYGISFERMKQAFIELDLSSAQSSVPEDRPRLLSAMCANCEHRAAGLRVAAAELRHALAGGAVAQVPGPEEEWTEATRMQVETAAVVCELCGWLEGAERLHRRSLECDTRLLGARHVSALTSAHNLSSLLRARDRLDEAEPLARLALDGRRGALGETHPDTLAAVHTLAGLLLSRGQHADAEALYRQALEAHRDHAASSSAASSSADAVAATADDGDGPTTSYSRVSAAVERRLGSSELRLMGNLARTLELQGRHDEAEALYRRTVEAQERSLGPNHPTTLASVSDLAALQRSRGRYAEAEELCRRALEGREQTLGPEHPDTMSCLADLACCLKEQGRHAEAESLARLALEGRERALGPQHHATLGSMQLLAGVLVAQGRHGEAAALFRRALGGLESTLGLGHPKTRECMSHLALVLEAEEQLDEAEALSRQVLDLIRRAMGPSHLDSLSSMQNLASLLAATGKTAEAESLYRSALGTLRELHGPDHDATLACCAGLAELLAAQGREAEAEALVRGAQDEALAAVMAATGGDPEDGGGNGIASGGGGDGGDAGEGGGEGTRLRSVGSLLRRAGELQAEGRPSEAEELCRRALEAAEQRRGAGASGGAGAGTQHPAAGEEVAALLALARSLHAQGRSAEAEPLLRRAVDGCRAEGLAERHAEMLAAVTLLAEVVLAAQGGGREGEAAALLAEAAEGLRGALGPHHAATLACSGRHASVLIMRGEHERAETLLRATLEGYETVYGRSHEETLCCVGRLAAAVAAQAAAAAAPQPSPKLHEAEALYRRLLGELEGGLSGGGGATVSDGEGSVTAQPPPPLAMWEALDGFARLLRVRGKYEEAERLLRRVLEGRIRALGEEHPDTEASRRALAEVTQALMLLARGEGPLRDAGATAAGGGDRANEEEAGHCVAAEPDGGEGKASQPKHKERQQRYPGNQVVPEPEPDERAKTGAGGGTAGAAAGERVPPAGGTGGGGLLGLLLCGCRNGKVHAD</sequence>
<dbReference type="Proteomes" id="UP000075714">
    <property type="component" value="Unassembled WGS sequence"/>
</dbReference>
<dbReference type="Pfam" id="PF13374">
    <property type="entry name" value="TPR_10"/>
    <property type="match status" value="4"/>
</dbReference>
<comment type="caution">
    <text evidence="2">The sequence shown here is derived from an EMBL/GenBank/DDBJ whole genome shotgun (WGS) entry which is preliminary data.</text>
</comment>
<dbReference type="PANTHER" id="PTHR46082">
    <property type="entry name" value="ATP/GTP-BINDING PROTEIN-RELATED"/>
    <property type="match status" value="1"/>
</dbReference>